<gene>
    <name evidence="2" type="ORF">EEW87_17710</name>
</gene>
<keyword evidence="1" id="KW-0472">Membrane</keyword>
<geneLocation type="plasmid" evidence="2">
    <name>unnamed</name>
</geneLocation>
<evidence type="ECO:0000256" key="1">
    <source>
        <dbReference type="SAM" id="Phobius"/>
    </source>
</evidence>
<keyword evidence="2" id="KW-0614">Plasmid</keyword>
<dbReference type="Proteomes" id="UP000271708">
    <property type="component" value="Plasmid unnamed"/>
</dbReference>
<evidence type="ECO:0000313" key="3">
    <source>
        <dbReference type="Proteomes" id="UP000271708"/>
    </source>
</evidence>
<organism evidence="2 3">
    <name type="scientific">Janibacter melonis</name>
    <dbReference type="NCBI Taxonomy" id="262209"/>
    <lineage>
        <taxon>Bacteria</taxon>
        <taxon>Bacillati</taxon>
        <taxon>Actinomycetota</taxon>
        <taxon>Actinomycetes</taxon>
        <taxon>Micrococcales</taxon>
        <taxon>Intrasporangiaceae</taxon>
        <taxon>Janibacter</taxon>
    </lineage>
</organism>
<dbReference type="KEGG" id="jme:EEW87_17710"/>
<evidence type="ECO:0000313" key="2">
    <source>
        <dbReference type="EMBL" id="QGX08842.1"/>
    </source>
</evidence>
<protein>
    <submittedName>
        <fullName evidence="2">DUF4190 domain-containing protein</fullName>
    </submittedName>
</protein>
<dbReference type="RefSeq" id="WP_123093661.1">
    <property type="nucleotide sequence ID" value="NZ_CP046475.1"/>
</dbReference>
<dbReference type="GeneID" id="59163568"/>
<dbReference type="AlphaFoldDB" id="A0A650GFY6"/>
<dbReference type="EMBL" id="CP046475">
    <property type="protein sequence ID" value="QGX08842.1"/>
    <property type="molecule type" value="Genomic_DNA"/>
</dbReference>
<name>A0A650GFY6_9MICO</name>
<keyword evidence="1" id="KW-1133">Transmembrane helix</keyword>
<sequence length="89" mass="9488">MMQTPPEHPQATTVLALGIAAITVVPFTAPFAWILGSRALRQIDANPGAYSRRDFVVAGRIIGMVATIAYGLILLLILYFVLFGSPSSA</sequence>
<reference evidence="2 3" key="1">
    <citation type="submission" date="2019-11" db="EMBL/GenBank/DDBJ databases">
        <title>Complete Genome Sequence of Janibacter melonis M714.</title>
        <authorList>
            <person name="Zhao Q."/>
        </authorList>
    </citation>
    <scope>NUCLEOTIDE SEQUENCE [LARGE SCALE GENOMIC DNA]</scope>
    <source>
        <strain evidence="2 3">M714</strain>
        <plasmid evidence="2 3">unnamed</plasmid>
    </source>
</reference>
<accession>A0A650GFY6</accession>
<keyword evidence="1" id="KW-0812">Transmembrane</keyword>
<proteinExistence type="predicted"/>
<feature type="transmembrane region" description="Helical" evidence="1">
    <location>
        <begin position="57"/>
        <end position="82"/>
    </location>
</feature>
<feature type="transmembrane region" description="Helical" evidence="1">
    <location>
        <begin position="12"/>
        <end position="36"/>
    </location>
</feature>